<comment type="caution">
    <text evidence="2">The sequence shown here is derived from an EMBL/GenBank/DDBJ whole genome shotgun (WGS) entry which is preliminary data.</text>
</comment>
<evidence type="ECO:0000256" key="1">
    <source>
        <dbReference type="SAM" id="MobiDB-lite"/>
    </source>
</evidence>
<reference evidence="2 3" key="1">
    <citation type="journal article" date="2013" name="Curr. Biol.">
        <title>The Genome of the Foraminiferan Reticulomyxa filosa.</title>
        <authorList>
            <person name="Glockner G."/>
            <person name="Hulsmann N."/>
            <person name="Schleicher M."/>
            <person name="Noegel A.A."/>
            <person name="Eichinger L."/>
            <person name="Gallinger C."/>
            <person name="Pawlowski J."/>
            <person name="Sierra R."/>
            <person name="Euteneuer U."/>
            <person name="Pillet L."/>
            <person name="Moustafa A."/>
            <person name="Platzer M."/>
            <person name="Groth M."/>
            <person name="Szafranski K."/>
            <person name="Schliwa M."/>
        </authorList>
    </citation>
    <scope>NUCLEOTIDE SEQUENCE [LARGE SCALE GENOMIC DNA]</scope>
</reference>
<feature type="region of interest" description="Disordered" evidence="1">
    <location>
        <begin position="1"/>
        <end position="67"/>
    </location>
</feature>
<organism evidence="2 3">
    <name type="scientific">Reticulomyxa filosa</name>
    <dbReference type="NCBI Taxonomy" id="46433"/>
    <lineage>
        <taxon>Eukaryota</taxon>
        <taxon>Sar</taxon>
        <taxon>Rhizaria</taxon>
        <taxon>Retaria</taxon>
        <taxon>Foraminifera</taxon>
        <taxon>Monothalamids</taxon>
        <taxon>Reticulomyxidae</taxon>
        <taxon>Reticulomyxa</taxon>
    </lineage>
</organism>
<evidence type="ECO:0000313" key="2">
    <source>
        <dbReference type="EMBL" id="ETO19220.1"/>
    </source>
</evidence>
<name>X6MYU8_RETFI</name>
<feature type="compositionally biased region" description="Basic and acidic residues" evidence="1">
    <location>
        <begin position="27"/>
        <end position="49"/>
    </location>
</feature>
<protein>
    <submittedName>
        <fullName evidence="2">Uncharacterized protein</fullName>
    </submittedName>
</protein>
<dbReference type="Proteomes" id="UP000023152">
    <property type="component" value="Unassembled WGS sequence"/>
</dbReference>
<keyword evidence="3" id="KW-1185">Reference proteome</keyword>
<proteinExistence type="predicted"/>
<dbReference type="EMBL" id="ASPP01013897">
    <property type="protein sequence ID" value="ETO19220.1"/>
    <property type="molecule type" value="Genomic_DNA"/>
</dbReference>
<gene>
    <name evidence="2" type="ORF">RFI_18014</name>
</gene>
<evidence type="ECO:0000313" key="3">
    <source>
        <dbReference type="Proteomes" id="UP000023152"/>
    </source>
</evidence>
<dbReference type="AlphaFoldDB" id="X6MYU8"/>
<sequence>MENVSSARGRKNTEKLLEDKAEEEEESFHSDKHEDSDHENDMALDEQSKSHGSKSGDNTEEETNKEEVYKSWREALLDGNTALLEWYTQENQQLNLANYEFPDGYSSLSKSIKLKYYAAAYALISQGADVKFAIWHIFCVHLREEAKAAIKDKKVVKEGGGK</sequence>
<accession>X6MYU8</accession>